<feature type="transmembrane region" description="Helical" evidence="14">
    <location>
        <begin position="382"/>
        <end position="407"/>
    </location>
</feature>
<dbReference type="InterPro" id="IPR050277">
    <property type="entry name" value="Sodium:Solute_Symporter"/>
</dbReference>
<keyword evidence="5 14" id="KW-0812">Transmembrane</keyword>
<evidence type="ECO:0000256" key="8">
    <source>
        <dbReference type="ARBA" id="ARBA00023053"/>
    </source>
</evidence>
<keyword evidence="16" id="KW-1185">Reference proteome</keyword>
<feature type="transmembrane region" description="Helical" evidence="14">
    <location>
        <begin position="442"/>
        <end position="460"/>
    </location>
</feature>
<protein>
    <submittedName>
        <fullName evidence="15">Sodium:solute symporter family protein</fullName>
    </submittedName>
</protein>
<keyword evidence="8" id="KW-0915">Sodium</keyword>
<dbReference type="GO" id="GO:0046942">
    <property type="term" value="P:carboxylic acid transport"/>
    <property type="evidence" value="ECO:0007669"/>
    <property type="project" value="UniProtKB-ARBA"/>
</dbReference>
<comment type="catalytic activity">
    <reaction evidence="12">
        <text>L-proline(in) + Na(+)(in) = L-proline(out) + Na(+)(out)</text>
        <dbReference type="Rhea" id="RHEA:28967"/>
        <dbReference type="ChEBI" id="CHEBI:29101"/>
        <dbReference type="ChEBI" id="CHEBI:60039"/>
    </reaction>
</comment>
<keyword evidence="6" id="KW-0769">Symport</keyword>
<accession>A0A7X8YDN8</accession>
<feature type="transmembrane region" description="Helical" evidence="14">
    <location>
        <begin position="44"/>
        <end position="68"/>
    </location>
</feature>
<dbReference type="GO" id="GO:0006814">
    <property type="term" value="P:sodium ion transport"/>
    <property type="evidence" value="ECO:0007669"/>
    <property type="project" value="UniProtKB-KW"/>
</dbReference>
<evidence type="ECO:0000313" key="16">
    <source>
        <dbReference type="Proteomes" id="UP000523139"/>
    </source>
</evidence>
<dbReference type="InterPro" id="IPR018212">
    <property type="entry name" value="Na/solute_symporter_CS"/>
</dbReference>
<evidence type="ECO:0000256" key="4">
    <source>
        <dbReference type="ARBA" id="ARBA00022475"/>
    </source>
</evidence>
<feature type="transmembrane region" description="Helical" evidence="14">
    <location>
        <begin position="154"/>
        <end position="176"/>
    </location>
</feature>
<dbReference type="InterPro" id="IPR038377">
    <property type="entry name" value="Na/Glc_symporter_sf"/>
</dbReference>
<dbReference type="EMBL" id="JABAHY010000004">
    <property type="protein sequence ID" value="NLS09551.1"/>
    <property type="molecule type" value="Genomic_DNA"/>
</dbReference>
<gene>
    <name evidence="15" type="ORF">HGQ17_05910</name>
</gene>
<evidence type="ECO:0000256" key="14">
    <source>
        <dbReference type="SAM" id="Phobius"/>
    </source>
</evidence>
<feature type="transmembrane region" description="Helical" evidence="14">
    <location>
        <begin position="310"/>
        <end position="334"/>
    </location>
</feature>
<dbReference type="Gene3D" id="1.20.1730.10">
    <property type="entry name" value="Sodium/glucose cotransporter"/>
    <property type="match status" value="1"/>
</dbReference>
<organism evidence="15 16">
    <name type="scientific">Nesterenkonia sedimenti</name>
    <dbReference type="NCBI Taxonomy" id="1463632"/>
    <lineage>
        <taxon>Bacteria</taxon>
        <taxon>Bacillati</taxon>
        <taxon>Actinomycetota</taxon>
        <taxon>Actinomycetes</taxon>
        <taxon>Micrococcales</taxon>
        <taxon>Micrococcaceae</taxon>
        <taxon>Nesterenkonia</taxon>
    </lineage>
</organism>
<evidence type="ECO:0000256" key="1">
    <source>
        <dbReference type="ARBA" id="ARBA00004651"/>
    </source>
</evidence>
<evidence type="ECO:0000256" key="6">
    <source>
        <dbReference type="ARBA" id="ARBA00022847"/>
    </source>
</evidence>
<keyword evidence="3" id="KW-0813">Transport</keyword>
<comment type="similarity">
    <text evidence="2 13">Belongs to the sodium:solute symporter (SSF) (TC 2.A.21) family.</text>
</comment>
<evidence type="ECO:0000256" key="3">
    <source>
        <dbReference type="ARBA" id="ARBA00022448"/>
    </source>
</evidence>
<dbReference type="Pfam" id="PF00474">
    <property type="entry name" value="SSF"/>
    <property type="match status" value="1"/>
</dbReference>
<evidence type="ECO:0000256" key="2">
    <source>
        <dbReference type="ARBA" id="ARBA00006434"/>
    </source>
</evidence>
<dbReference type="AlphaFoldDB" id="A0A7X8YDN8"/>
<dbReference type="Proteomes" id="UP000523139">
    <property type="component" value="Unassembled WGS sequence"/>
</dbReference>
<keyword evidence="7 14" id="KW-1133">Transmembrane helix</keyword>
<keyword evidence="9" id="KW-0406">Ion transport</keyword>
<dbReference type="PROSITE" id="PS50283">
    <property type="entry name" value="NA_SOLUT_SYMP_3"/>
    <property type="match status" value="1"/>
</dbReference>
<dbReference type="NCBIfam" id="TIGR00813">
    <property type="entry name" value="sss"/>
    <property type="match status" value="1"/>
</dbReference>
<feature type="transmembrane region" description="Helical" evidence="14">
    <location>
        <begin position="6"/>
        <end position="23"/>
    </location>
</feature>
<dbReference type="CDD" id="cd10322">
    <property type="entry name" value="SLC5sbd"/>
    <property type="match status" value="1"/>
</dbReference>
<evidence type="ECO:0000256" key="12">
    <source>
        <dbReference type="ARBA" id="ARBA00033708"/>
    </source>
</evidence>
<feature type="transmembrane region" description="Helical" evidence="14">
    <location>
        <begin position="355"/>
        <end position="376"/>
    </location>
</feature>
<feature type="transmembrane region" description="Helical" evidence="14">
    <location>
        <begin position="183"/>
        <end position="201"/>
    </location>
</feature>
<feature type="transmembrane region" description="Helical" evidence="14">
    <location>
        <begin position="221"/>
        <end position="241"/>
    </location>
</feature>
<dbReference type="PANTHER" id="PTHR48086">
    <property type="entry name" value="SODIUM/PROLINE SYMPORTER-RELATED"/>
    <property type="match status" value="1"/>
</dbReference>
<evidence type="ECO:0000256" key="11">
    <source>
        <dbReference type="ARBA" id="ARBA00023201"/>
    </source>
</evidence>
<feature type="transmembrane region" description="Helical" evidence="14">
    <location>
        <begin position="262"/>
        <end position="290"/>
    </location>
</feature>
<proteinExistence type="inferred from homology"/>
<evidence type="ECO:0000256" key="5">
    <source>
        <dbReference type="ARBA" id="ARBA00022692"/>
    </source>
</evidence>
<keyword evidence="4" id="KW-1003">Cell membrane</keyword>
<feature type="transmembrane region" description="Helical" evidence="14">
    <location>
        <begin position="116"/>
        <end position="134"/>
    </location>
</feature>
<reference evidence="15 16" key="1">
    <citation type="submission" date="2020-04" db="EMBL/GenBank/DDBJ databases">
        <title>Nesterenkonia sp. nov., isolated from marine sediment.</title>
        <authorList>
            <person name="Zhang G."/>
        </authorList>
    </citation>
    <scope>NUCLEOTIDE SEQUENCE [LARGE SCALE GENOMIC DNA]</scope>
    <source>
        <strain evidence="15 16">MY13</strain>
    </source>
</reference>
<dbReference type="GO" id="GO:0015293">
    <property type="term" value="F:symporter activity"/>
    <property type="evidence" value="ECO:0007669"/>
    <property type="project" value="UniProtKB-KW"/>
</dbReference>
<dbReference type="InterPro" id="IPR001734">
    <property type="entry name" value="Na/solute_symporter"/>
</dbReference>
<dbReference type="PROSITE" id="PS00457">
    <property type="entry name" value="NA_SOLUT_SYMP_2"/>
    <property type="match status" value="1"/>
</dbReference>
<evidence type="ECO:0000256" key="9">
    <source>
        <dbReference type="ARBA" id="ARBA00023065"/>
    </source>
</evidence>
<evidence type="ECO:0000256" key="10">
    <source>
        <dbReference type="ARBA" id="ARBA00023136"/>
    </source>
</evidence>
<evidence type="ECO:0000313" key="15">
    <source>
        <dbReference type="EMBL" id="NLS09551.1"/>
    </source>
</evidence>
<keyword evidence="11" id="KW-0739">Sodium transport</keyword>
<sequence length="483" mass="51199">MRLTESLIVAVYLLAMIGIGIYFSKRAQRSEDQYWTAGRNINSFVGGVALFAALASASSLMGAVGGGVSLGLPFLMTYGFAATAILPFVVFLVSGQIRRTGVRTLPEYFKIRYNKAVAGVAAVIVVIAMTFYMVPQLTASGLIGGYVLGWEFNTAVIVLGIGFTLYAALGGMWAITYTDLIQGLVMVTGLAIVATVIWVQHDGAFNLIEEALAVDPELGDISQHWMTYFGIFLAFLWFGVISPSAVMRNFASKSAKVARRSAFVAAILYASVFVFGFMMAAAGARMGIIGDLDNADMVFLHVIEAYLPPLVAGILLAALISAIMSSADAMLLAISAGVSQDIYKEFINPEAREKTVVRLGLVVMFVAVGVGIVITLAEPGLIAVMVGWVGGALLSAFGFPIVLGIWWKRANAAGAMAGMLGGGITFVILVSGEYFALVAEPIIAAPVSLVLMITVSLLTAPPPQHIQDQVDLMHTDVPDRVEA</sequence>
<evidence type="ECO:0000256" key="7">
    <source>
        <dbReference type="ARBA" id="ARBA00022989"/>
    </source>
</evidence>
<keyword evidence="10 14" id="KW-0472">Membrane</keyword>
<dbReference type="GO" id="GO:0005886">
    <property type="term" value="C:plasma membrane"/>
    <property type="evidence" value="ECO:0007669"/>
    <property type="project" value="UniProtKB-SubCell"/>
</dbReference>
<comment type="subcellular location">
    <subcellularLocation>
        <location evidence="1">Cell membrane</location>
        <topology evidence="1">Multi-pass membrane protein</topology>
    </subcellularLocation>
</comment>
<evidence type="ECO:0000256" key="13">
    <source>
        <dbReference type="RuleBase" id="RU362091"/>
    </source>
</evidence>
<feature type="transmembrane region" description="Helical" evidence="14">
    <location>
        <begin position="414"/>
        <end position="436"/>
    </location>
</feature>
<name>A0A7X8YDN8_9MICC</name>
<dbReference type="PANTHER" id="PTHR48086:SF3">
    <property type="entry name" value="SODIUM_PROLINE SYMPORTER"/>
    <property type="match status" value="1"/>
</dbReference>
<feature type="transmembrane region" description="Helical" evidence="14">
    <location>
        <begin position="74"/>
        <end position="95"/>
    </location>
</feature>
<comment type="caution">
    <text evidence="15">The sequence shown here is derived from an EMBL/GenBank/DDBJ whole genome shotgun (WGS) entry which is preliminary data.</text>
</comment>